<feature type="domain" description="C2H2-type" evidence="9">
    <location>
        <begin position="180"/>
        <end position="207"/>
    </location>
</feature>
<feature type="compositionally biased region" description="Basic and acidic residues" evidence="8">
    <location>
        <begin position="77"/>
        <end position="87"/>
    </location>
</feature>
<dbReference type="Gene3D" id="3.30.160.60">
    <property type="entry name" value="Classic Zinc Finger"/>
    <property type="match status" value="5"/>
</dbReference>
<evidence type="ECO:0000256" key="8">
    <source>
        <dbReference type="SAM" id="MobiDB-lite"/>
    </source>
</evidence>
<evidence type="ECO:0000313" key="10">
    <source>
        <dbReference type="EMBL" id="CAD7262274.1"/>
    </source>
</evidence>
<dbReference type="Pfam" id="PF00096">
    <property type="entry name" value="zf-C2H2"/>
    <property type="match status" value="3"/>
</dbReference>
<dbReference type="AlphaFoldDB" id="A0A7R9AY33"/>
<evidence type="ECO:0000256" key="7">
    <source>
        <dbReference type="PROSITE-ProRule" id="PRU00042"/>
    </source>
</evidence>
<dbReference type="PROSITE" id="PS00028">
    <property type="entry name" value="ZINC_FINGER_C2H2_1"/>
    <property type="match status" value="4"/>
</dbReference>
<dbReference type="GO" id="GO:0008270">
    <property type="term" value="F:zinc ion binding"/>
    <property type="evidence" value="ECO:0007669"/>
    <property type="project" value="UniProtKB-KW"/>
</dbReference>
<dbReference type="InterPro" id="IPR013087">
    <property type="entry name" value="Znf_C2H2_type"/>
</dbReference>
<dbReference type="EMBL" id="OC002718">
    <property type="protein sequence ID" value="CAD7262274.1"/>
    <property type="molecule type" value="Genomic_DNA"/>
</dbReference>
<organism evidence="10">
    <name type="scientific">Timema shepardi</name>
    <name type="common">Walking stick</name>
    <dbReference type="NCBI Taxonomy" id="629360"/>
    <lineage>
        <taxon>Eukaryota</taxon>
        <taxon>Metazoa</taxon>
        <taxon>Ecdysozoa</taxon>
        <taxon>Arthropoda</taxon>
        <taxon>Hexapoda</taxon>
        <taxon>Insecta</taxon>
        <taxon>Pterygota</taxon>
        <taxon>Neoptera</taxon>
        <taxon>Polyneoptera</taxon>
        <taxon>Phasmatodea</taxon>
        <taxon>Timematodea</taxon>
        <taxon>Timematoidea</taxon>
        <taxon>Timematidae</taxon>
        <taxon>Timema</taxon>
    </lineage>
</organism>
<feature type="region of interest" description="Disordered" evidence="8">
    <location>
        <begin position="67"/>
        <end position="87"/>
    </location>
</feature>
<keyword evidence="3 7" id="KW-0863">Zinc-finger</keyword>
<dbReference type="FunFam" id="3.30.160.60:FF:000502">
    <property type="entry name" value="Zinc finger protein 710"/>
    <property type="match status" value="1"/>
</dbReference>
<dbReference type="InterPro" id="IPR036236">
    <property type="entry name" value="Znf_C2H2_sf"/>
</dbReference>
<name>A0A7R9AY33_TIMSH</name>
<dbReference type="GO" id="GO:0000978">
    <property type="term" value="F:RNA polymerase II cis-regulatory region sequence-specific DNA binding"/>
    <property type="evidence" value="ECO:0007669"/>
    <property type="project" value="TreeGrafter"/>
</dbReference>
<evidence type="ECO:0000256" key="1">
    <source>
        <dbReference type="ARBA" id="ARBA00022723"/>
    </source>
</evidence>
<dbReference type="PROSITE" id="PS50157">
    <property type="entry name" value="ZINC_FINGER_C2H2_2"/>
    <property type="match status" value="5"/>
</dbReference>
<proteinExistence type="inferred from homology"/>
<feature type="domain" description="C2H2-type" evidence="9">
    <location>
        <begin position="151"/>
        <end position="179"/>
    </location>
</feature>
<evidence type="ECO:0000256" key="3">
    <source>
        <dbReference type="ARBA" id="ARBA00022771"/>
    </source>
</evidence>
<keyword evidence="4" id="KW-0862">Zinc</keyword>
<dbReference type="SMART" id="SM00355">
    <property type="entry name" value="ZnF_C2H2"/>
    <property type="match status" value="5"/>
</dbReference>
<feature type="domain" description="C2H2-type" evidence="9">
    <location>
        <begin position="208"/>
        <end position="236"/>
    </location>
</feature>
<feature type="domain" description="C2H2-type" evidence="9">
    <location>
        <begin position="237"/>
        <end position="260"/>
    </location>
</feature>
<dbReference type="PANTHER" id="PTHR24388">
    <property type="entry name" value="ZINC FINGER PROTEIN"/>
    <property type="match status" value="1"/>
</dbReference>
<keyword evidence="2" id="KW-0677">Repeat</keyword>
<dbReference type="SUPFAM" id="SSF57667">
    <property type="entry name" value="beta-beta-alpha zinc fingers"/>
    <property type="match status" value="3"/>
</dbReference>
<dbReference type="InterPro" id="IPR050527">
    <property type="entry name" value="Snail/Krueppel_Znf"/>
</dbReference>
<evidence type="ECO:0000256" key="2">
    <source>
        <dbReference type="ARBA" id="ARBA00022737"/>
    </source>
</evidence>
<feature type="domain" description="C2H2-type" evidence="9">
    <location>
        <begin position="123"/>
        <end position="150"/>
    </location>
</feature>
<dbReference type="FunFam" id="3.30.160.60:FF:000710">
    <property type="entry name" value="Zinc finger protein 768"/>
    <property type="match status" value="1"/>
</dbReference>
<evidence type="ECO:0000256" key="6">
    <source>
        <dbReference type="ARBA" id="ARBA00037948"/>
    </source>
</evidence>
<evidence type="ECO:0000259" key="9">
    <source>
        <dbReference type="PROSITE" id="PS50157"/>
    </source>
</evidence>
<keyword evidence="5" id="KW-0539">Nucleus</keyword>
<protein>
    <recommendedName>
        <fullName evidence="9">C2H2-type domain-containing protein</fullName>
    </recommendedName>
</protein>
<sequence length="260" mass="30457">MEDEPKGFGIQEHFQDNSDMFTTSTFVFETINKREYNDYPSEPLSTVPSTFKDGPCFENSNLKMTRKYDQTQSSPSVRDRQSVDKEKPNCVVTQSMKTNRKCELCGKVFAKKGSSVHSEVRPYKCNVCGRALKRKGDLNKHSKLHDKEKLLKCKLCDECFTLKSDLNKHTRTTHSEQRQFECKLCGKSCRVKSLFVKHTKKHTAERPFICECCGKGFKWKADLKRHKQYVNCKKRPFKCEFCDMCFRFNVTRIEHMRIHS</sequence>
<dbReference type="PANTHER" id="PTHR24388:SF53">
    <property type="entry name" value="CHORION TRANSCRIPTION FACTOR CF2-RELATED"/>
    <property type="match status" value="1"/>
</dbReference>
<comment type="similarity">
    <text evidence="6">Belongs to the snail C2H2-type zinc-finger protein family.</text>
</comment>
<keyword evidence="1" id="KW-0479">Metal-binding</keyword>
<evidence type="ECO:0000256" key="4">
    <source>
        <dbReference type="ARBA" id="ARBA00022833"/>
    </source>
</evidence>
<accession>A0A7R9AY33</accession>
<reference evidence="10" key="1">
    <citation type="submission" date="2020-11" db="EMBL/GenBank/DDBJ databases">
        <authorList>
            <person name="Tran Van P."/>
        </authorList>
    </citation>
    <scope>NUCLEOTIDE SEQUENCE</scope>
</reference>
<dbReference type="GO" id="GO:0000981">
    <property type="term" value="F:DNA-binding transcription factor activity, RNA polymerase II-specific"/>
    <property type="evidence" value="ECO:0007669"/>
    <property type="project" value="TreeGrafter"/>
</dbReference>
<gene>
    <name evidence="10" type="ORF">TSIB3V08_LOCUS6391</name>
</gene>
<evidence type="ECO:0000256" key="5">
    <source>
        <dbReference type="ARBA" id="ARBA00023242"/>
    </source>
</evidence>